<dbReference type="AlphaFoldDB" id="A0A839V5A5"/>
<evidence type="ECO:0000256" key="1">
    <source>
        <dbReference type="SAM" id="Phobius"/>
    </source>
</evidence>
<feature type="transmembrane region" description="Helical" evidence="1">
    <location>
        <begin position="50"/>
        <end position="68"/>
    </location>
</feature>
<dbReference type="Proteomes" id="UP000547614">
    <property type="component" value="Unassembled WGS sequence"/>
</dbReference>
<evidence type="ECO:0000313" key="2">
    <source>
        <dbReference type="EMBL" id="MBB3190863.1"/>
    </source>
</evidence>
<comment type="caution">
    <text evidence="2">The sequence shown here is derived from an EMBL/GenBank/DDBJ whole genome shotgun (WGS) entry which is preliminary data.</text>
</comment>
<keyword evidence="1" id="KW-1133">Transmembrane helix</keyword>
<evidence type="ECO:0000313" key="3">
    <source>
        <dbReference type="Proteomes" id="UP000547614"/>
    </source>
</evidence>
<keyword evidence="1" id="KW-0472">Membrane</keyword>
<proteinExistence type="predicted"/>
<name>A0A839V5A5_9GAMM</name>
<sequence length="95" mass="10424">MEDAFTYIGNTLGEFIRFLVDSLTGFFANLDDAARGFVTGLADSLGVPPTLLNLLVLLIGLGLLWKGFAALLRRALIAMLIWWLLGVTVLSWLIQ</sequence>
<dbReference type="RefSeq" id="WP_183325652.1">
    <property type="nucleotide sequence ID" value="NZ_JACHXP010000009.1"/>
</dbReference>
<gene>
    <name evidence="2" type="ORF">FHR94_002104</name>
</gene>
<feature type="transmembrane region" description="Helical" evidence="1">
    <location>
        <begin position="75"/>
        <end position="94"/>
    </location>
</feature>
<reference evidence="2 3" key="1">
    <citation type="submission" date="2020-08" db="EMBL/GenBank/DDBJ databases">
        <title>Genomic Encyclopedia of Type Strains, Phase III (KMG-III): the genomes of soil and plant-associated and newly described type strains.</title>
        <authorList>
            <person name="Whitman W."/>
        </authorList>
    </citation>
    <scope>NUCLEOTIDE SEQUENCE [LARGE SCALE GENOMIC DNA]</scope>
    <source>
        <strain evidence="2 3">CECT 7282</strain>
    </source>
</reference>
<accession>A0A839V5A5</accession>
<keyword evidence="1" id="KW-0812">Transmembrane</keyword>
<keyword evidence="3" id="KW-1185">Reference proteome</keyword>
<organism evidence="2 3">
    <name type="scientific">Halomonas cerina</name>
    <dbReference type="NCBI Taxonomy" id="447424"/>
    <lineage>
        <taxon>Bacteria</taxon>
        <taxon>Pseudomonadati</taxon>
        <taxon>Pseudomonadota</taxon>
        <taxon>Gammaproteobacteria</taxon>
        <taxon>Oceanospirillales</taxon>
        <taxon>Halomonadaceae</taxon>
        <taxon>Halomonas</taxon>
    </lineage>
</organism>
<dbReference type="EMBL" id="JACHXP010000009">
    <property type="protein sequence ID" value="MBB3190863.1"/>
    <property type="molecule type" value="Genomic_DNA"/>
</dbReference>
<protein>
    <submittedName>
        <fullName evidence="2">Phage shock protein PspC (Stress-responsive transcriptional regulator)</fullName>
    </submittedName>
</protein>